<protein>
    <submittedName>
        <fullName evidence="1">YbhB/YbcL family Raf kinase inhibitor-like protein</fullName>
    </submittedName>
</protein>
<dbReference type="Pfam" id="PF01161">
    <property type="entry name" value="PBP"/>
    <property type="match status" value="1"/>
</dbReference>
<evidence type="ECO:0000313" key="1">
    <source>
        <dbReference type="EMBL" id="MBL0418873.1"/>
    </source>
</evidence>
<dbReference type="RefSeq" id="WP_201681950.1">
    <property type="nucleotide sequence ID" value="NZ_JAEQNA010000001.1"/>
</dbReference>
<dbReference type="InterPro" id="IPR008914">
    <property type="entry name" value="PEBP"/>
</dbReference>
<dbReference type="Proteomes" id="UP000613011">
    <property type="component" value="Unassembled WGS sequence"/>
</dbReference>
<proteinExistence type="predicted"/>
<dbReference type="Gene3D" id="3.90.280.10">
    <property type="entry name" value="PEBP-like"/>
    <property type="match status" value="1"/>
</dbReference>
<comment type="caution">
    <text evidence="1">The sequence shown here is derived from an EMBL/GenBank/DDBJ whole genome shotgun (WGS) entry which is preliminary data.</text>
</comment>
<dbReference type="CDD" id="cd00865">
    <property type="entry name" value="PEBP_bact_arch"/>
    <property type="match status" value="1"/>
</dbReference>
<keyword evidence="2" id="KW-1185">Reference proteome</keyword>
<reference evidence="1" key="1">
    <citation type="submission" date="2021-01" db="EMBL/GenBank/DDBJ databases">
        <title>Ramlibacter sp. strain AW1 16S ribosomal RNA gene Genome sequencing and assembly.</title>
        <authorList>
            <person name="Kang M."/>
        </authorList>
    </citation>
    <scope>NUCLEOTIDE SEQUENCE</scope>
    <source>
        <strain evidence="1">AW1</strain>
    </source>
</reference>
<name>A0A936ZEM2_9BURK</name>
<dbReference type="AlphaFoldDB" id="A0A936ZEM2"/>
<organism evidence="1 2">
    <name type="scientific">Ramlibacter aurantiacus</name>
    <dbReference type="NCBI Taxonomy" id="2801330"/>
    <lineage>
        <taxon>Bacteria</taxon>
        <taxon>Pseudomonadati</taxon>
        <taxon>Pseudomonadota</taxon>
        <taxon>Betaproteobacteria</taxon>
        <taxon>Burkholderiales</taxon>
        <taxon>Comamonadaceae</taxon>
        <taxon>Ramlibacter</taxon>
    </lineage>
</organism>
<dbReference type="EMBL" id="JAEQNA010000001">
    <property type="protein sequence ID" value="MBL0418873.1"/>
    <property type="molecule type" value="Genomic_DNA"/>
</dbReference>
<dbReference type="InterPro" id="IPR005247">
    <property type="entry name" value="YbhB_YbcL/LppC-like"/>
</dbReference>
<sequence>METTHARGPDIPTSLTITSSSIADGRIQRVHACREQGGEDQSLSLTVHGLPPETRFLCVIVDDPDAMKPTGKVWVHWNVFNIETRGEMVDFRAGQPLGGEVGLNSSGQAAYQGMCPPDGRHTYRLAVFASRERLQVDTSKPWTLDDFQRAYGNRTIGSAQVSAQFGGD</sequence>
<dbReference type="InterPro" id="IPR036610">
    <property type="entry name" value="PEBP-like_sf"/>
</dbReference>
<evidence type="ECO:0000313" key="2">
    <source>
        <dbReference type="Proteomes" id="UP000613011"/>
    </source>
</evidence>
<dbReference type="NCBIfam" id="TIGR00481">
    <property type="entry name" value="YbhB/YbcL family Raf kinase inhibitor-like protein"/>
    <property type="match status" value="1"/>
</dbReference>
<accession>A0A936ZEM2</accession>
<gene>
    <name evidence="1" type="ORF">JI739_00800</name>
</gene>
<dbReference type="SUPFAM" id="SSF49777">
    <property type="entry name" value="PEBP-like"/>
    <property type="match status" value="1"/>
</dbReference>